<sequence>MDEGYSSFQNSSASDTPLSSSNPQISPDSTNNSPQETSTSNPQWKYSPEFLASVQTAMKIFQQQMQGSNSSEMPSPFSRWNTSPLATPLSGRVPLLPPIDSEIIIQRLLTQLRSNMLRMVDNSLAQIECSLRSQEIDRDSLLGYLGQATAINLQQCQTSPTNFGSMFGRRDFFSLRKNPLERFDSESQLNFDDSSSQITSNSFELGSKSQNENLLENLNPAGSSLHIADKLAMNMSMNSILTTAHLKKAKLMFLYVRYPNSALLKSFFPGVRFNRSNTAQLIKWFSNFREFLYINVEKYVRQLISEGMPAPNVEDVMNPQHELVRVLLMHYNRGREIDVEESLMFLLFQTPTEFHSMVQKTVQEFFRAIQSGEDEKASWKKPIYKVIAQMDQPLPDYFKQ</sequence>
<dbReference type="Pfam" id="PF05044">
    <property type="entry name" value="HPD"/>
    <property type="match status" value="1"/>
</dbReference>
<feature type="compositionally biased region" description="Polar residues" evidence="7">
    <location>
        <begin position="1"/>
        <end position="44"/>
    </location>
</feature>
<proteinExistence type="predicted"/>
<feature type="region of interest" description="Disordered" evidence="7">
    <location>
        <begin position="1"/>
        <end position="46"/>
    </location>
</feature>
<dbReference type="PROSITE" id="PS51818">
    <property type="entry name" value="HOMEO_PROSPERO"/>
    <property type="match status" value="1"/>
</dbReference>
<dbReference type="EMBL" id="JBJKFK010001538">
    <property type="protein sequence ID" value="KAL3312822.1"/>
    <property type="molecule type" value="Genomic_DNA"/>
</dbReference>
<dbReference type="InterPro" id="IPR037131">
    <property type="entry name" value="Homeo_prospero_dom_sf"/>
</dbReference>
<evidence type="ECO:0000259" key="8">
    <source>
        <dbReference type="PROSITE" id="PS51818"/>
    </source>
</evidence>
<keyword evidence="2" id="KW-0805">Transcription regulation</keyword>
<dbReference type="GO" id="GO:0005634">
    <property type="term" value="C:nucleus"/>
    <property type="evidence" value="ECO:0007669"/>
    <property type="project" value="UniProtKB-SubCell"/>
</dbReference>
<evidence type="ECO:0000313" key="9">
    <source>
        <dbReference type="EMBL" id="KAL3312822.1"/>
    </source>
</evidence>
<evidence type="ECO:0000256" key="7">
    <source>
        <dbReference type="SAM" id="MobiDB-lite"/>
    </source>
</evidence>
<evidence type="ECO:0000256" key="2">
    <source>
        <dbReference type="ARBA" id="ARBA00023015"/>
    </source>
</evidence>
<name>A0ABD2Q130_9PLAT</name>
<comment type="caution">
    <text evidence="9">The sequence shown here is derived from an EMBL/GenBank/DDBJ whole genome shotgun (WGS) entry which is preliminary data.</text>
</comment>
<evidence type="ECO:0000256" key="4">
    <source>
        <dbReference type="ARBA" id="ARBA00023155"/>
    </source>
</evidence>
<keyword evidence="4" id="KW-0371">Homeobox</keyword>
<organism evidence="9 10">
    <name type="scientific">Cichlidogyrus casuarinus</name>
    <dbReference type="NCBI Taxonomy" id="1844966"/>
    <lineage>
        <taxon>Eukaryota</taxon>
        <taxon>Metazoa</taxon>
        <taxon>Spiralia</taxon>
        <taxon>Lophotrochozoa</taxon>
        <taxon>Platyhelminthes</taxon>
        <taxon>Monogenea</taxon>
        <taxon>Monopisthocotylea</taxon>
        <taxon>Dactylogyridea</taxon>
        <taxon>Ancyrocephalidae</taxon>
        <taxon>Cichlidogyrus</taxon>
    </lineage>
</organism>
<dbReference type="SUPFAM" id="SSF46689">
    <property type="entry name" value="Homeodomain-like"/>
    <property type="match status" value="1"/>
</dbReference>
<evidence type="ECO:0000256" key="3">
    <source>
        <dbReference type="ARBA" id="ARBA00023125"/>
    </source>
</evidence>
<evidence type="ECO:0000256" key="6">
    <source>
        <dbReference type="ARBA" id="ARBA00023242"/>
    </source>
</evidence>
<dbReference type="InterPro" id="IPR023082">
    <property type="entry name" value="Homeo_prospero_dom"/>
</dbReference>
<dbReference type="InterPro" id="IPR009057">
    <property type="entry name" value="Homeodomain-like_sf"/>
</dbReference>
<evidence type="ECO:0000256" key="5">
    <source>
        <dbReference type="ARBA" id="ARBA00023163"/>
    </source>
</evidence>
<dbReference type="PANTHER" id="PTHR12198:SF0">
    <property type="entry name" value="HOMEOBOX PROTEIN PROSPERO"/>
    <property type="match status" value="1"/>
</dbReference>
<comment type="subcellular location">
    <subcellularLocation>
        <location evidence="1">Nucleus</location>
    </subcellularLocation>
</comment>
<dbReference type="Gene3D" id="1.10.10.500">
    <property type="entry name" value="Homeo-prospero domain"/>
    <property type="match status" value="1"/>
</dbReference>
<evidence type="ECO:0000256" key="1">
    <source>
        <dbReference type="ARBA" id="ARBA00004123"/>
    </source>
</evidence>
<dbReference type="PANTHER" id="PTHR12198">
    <property type="entry name" value="HOMEOBOX PROTEIN PROSPERO/PROX-1/CEH-26"/>
    <property type="match status" value="1"/>
</dbReference>
<dbReference type="Proteomes" id="UP001626550">
    <property type="component" value="Unassembled WGS sequence"/>
</dbReference>
<accession>A0ABD2Q130</accession>
<keyword evidence="6" id="KW-0539">Nucleus</keyword>
<gene>
    <name evidence="9" type="ORF">Ciccas_008581</name>
</gene>
<evidence type="ECO:0000313" key="10">
    <source>
        <dbReference type="Proteomes" id="UP001626550"/>
    </source>
</evidence>
<keyword evidence="10" id="KW-1185">Reference proteome</keyword>
<feature type="domain" description="Prospero" evidence="8">
    <location>
        <begin position="238"/>
        <end position="400"/>
    </location>
</feature>
<reference evidence="9 10" key="1">
    <citation type="submission" date="2024-11" db="EMBL/GenBank/DDBJ databases">
        <title>Adaptive evolution of stress response genes in parasites aligns with host niche diversity.</title>
        <authorList>
            <person name="Hahn C."/>
            <person name="Resl P."/>
        </authorList>
    </citation>
    <scope>NUCLEOTIDE SEQUENCE [LARGE SCALE GENOMIC DNA]</scope>
    <source>
        <strain evidence="9">EGGRZ-B1_66</strain>
        <tissue evidence="9">Body</tissue>
    </source>
</reference>
<dbReference type="AlphaFoldDB" id="A0ABD2Q130"/>
<keyword evidence="5" id="KW-0804">Transcription</keyword>
<dbReference type="GO" id="GO:0007399">
    <property type="term" value="P:nervous system development"/>
    <property type="evidence" value="ECO:0007669"/>
    <property type="project" value="UniProtKB-ARBA"/>
</dbReference>
<keyword evidence="3" id="KW-0238">DNA-binding</keyword>
<protein>
    <recommendedName>
        <fullName evidence="8">Prospero domain-containing protein</fullName>
    </recommendedName>
</protein>
<dbReference type="InterPro" id="IPR039350">
    <property type="entry name" value="Prospero_homeodomain"/>
</dbReference>
<dbReference type="GO" id="GO:0048468">
    <property type="term" value="P:cell development"/>
    <property type="evidence" value="ECO:0007669"/>
    <property type="project" value="UniProtKB-ARBA"/>
</dbReference>
<dbReference type="GO" id="GO:0003677">
    <property type="term" value="F:DNA binding"/>
    <property type="evidence" value="ECO:0007669"/>
    <property type="project" value="UniProtKB-KW"/>
</dbReference>